<dbReference type="GO" id="GO:0097510">
    <property type="term" value="P:base-excision repair, AP site formation via deaminated base removal"/>
    <property type="evidence" value="ECO:0007669"/>
    <property type="project" value="TreeGrafter"/>
</dbReference>
<keyword evidence="5" id="KW-0007">Acetylation</keyword>
<dbReference type="NCBIfam" id="NF003588">
    <property type="entry name" value="PRK05254.1-1"/>
    <property type="match status" value="1"/>
</dbReference>
<dbReference type="STRING" id="41447.ENSSDUP00000016619"/>
<evidence type="ECO:0000256" key="8">
    <source>
        <dbReference type="ARBA" id="ARBA00023242"/>
    </source>
</evidence>
<dbReference type="OMA" id="KMIGQKT"/>
<evidence type="ECO:0000256" key="13">
    <source>
        <dbReference type="PROSITE-ProRule" id="PRU10072"/>
    </source>
</evidence>
<keyword evidence="8 12" id="KW-0539">Nucleus</keyword>
<dbReference type="SUPFAM" id="SSF52141">
    <property type="entry name" value="Uracil-DNA glycosylase-like"/>
    <property type="match status" value="1"/>
</dbReference>
<reference evidence="17" key="1">
    <citation type="submission" date="2025-08" db="UniProtKB">
        <authorList>
            <consortium name="Ensembl"/>
        </authorList>
    </citation>
    <scope>IDENTIFICATION</scope>
</reference>
<sequence>MLGAVRTTNGREQSAAVCLEQRSAHYHDSAFVTLCWRQIVLSQSGSFSFPRSPPLFCFFIRYSVNFITFLQLTAQVFFKKMIGQKTIHSFFSPVSKKRISKELNETEEDAKDPKKLKPSAVESKPSGPPPNPLSPEQLDKIARNKRAALEKLASAHTPPGFGESWRKGLSAEFGKVYFKQLMNFVTEERKRHTVYPPAENVFTWTQTCDIRDVKVVILGQDPYHGPNQAHGLCFSVKRPVHPPPSLENMYKELASDIQGFQHPGHGDLTEWAKQGVLLLNAVLTVRAHQANSHKDKGWETFTDAVVQWLSNNLEGLVFMLWGSYAQKKGAAINRKRHHVLQAVHPSPLSAHRGFFGCKHFSKANELLEKSGKSPIDWKAL</sequence>
<evidence type="ECO:0000256" key="1">
    <source>
        <dbReference type="ARBA" id="ARBA00008184"/>
    </source>
</evidence>
<dbReference type="GO" id="GO:0005654">
    <property type="term" value="C:nucleoplasm"/>
    <property type="evidence" value="ECO:0007669"/>
    <property type="project" value="UniProtKB-ARBA"/>
</dbReference>
<comment type="similarity">
    <text evidence="1 12 14">Belongs to the uracil-DNA glycosylase (UDG) superfamily. UNG family.</text>
</comment>
<evidence type="ECO:0000256" key="9">
    <source>
        <dbReference type="ARBA" id="ARBA00052069"/>
    </source>
</evidence>
<dbReference type="Pfam" id="PF03167">
    <property type="entry name" value="UDG"/>
    <property type="match status" value="1"/>
</dbReference>
<feature type="domain" description="Uracil-DNA glycosylase-like" evidence="16">
    <location>
        <begin position="206"/>
        <end position="367"/>
    </location>
</feature>
<comment type="catalytic activity">
    <reaction evidence="10">
        <text>a 2'-deoxyuridine in single-stranded DNA + H2O = a 2'-deoxyribose 5'-monophosphate in single-stranded DNA + uracil</text>
        <dbReference type="Rhea" id="RHEA:81459"/>
        <dbReference type="Rhea" id="RHEA-COMP:12847"/>
        <dbReference type="Rhea" id="RHEA-COMP:19684"/>
        <dbReference type="ChEBI" id="CHEBI:15377"/>
        <dbReference type="ChEBI" id="CHEBI:17568"/>
        <dbReference type="ChEBI" id="CHEBI:133902"/>
        <dbReference type="ChEBI" id="CHEBI:139095"/>
    </reaction>
    <physiologicalReaction direction="left-to-right" evidence="10">
        <dbReference type="Rhea" id="RHEA:81460"/>
    </physiologicalReaction>
</comment>
<protein>
    <recommendedName>
        <fullName evidence="12 14">Uracil-DNA glycosylase</fullName>
        <shortName evidence="12">UDG</shortName>
        <ecNumber evidence="12 14">3.2.2.27</ecNumber>
    </recommendedName>
</protein>
<evidence type="ECO:0000256" key="5">
    <source>
        <dbReference type="ARBA" id="ARBA00022990"/>
    </source>
</evidence>
<dbReference type="NCBIfam" id="NF003591">
    <property type="entry name" value="PRK05254.1-4"/>
    <property type="match status" value="1"/>
</dbReference>
<dbReference type="InterPro" id="IPR036895">
    <property type="entry name" value="Uracil-DNA_glycosylase-like_sf"/>
</dbReference>
<keyword evidence="3 12" id="KW-0227">DNA damage</keyword>
<feature type="region of interest" description="Disordered" evidence="15">
    <location>
        <begin position="103"/>
        <end position="137"/>
    </location>
</feature>
<reference evidence="17" key="2">
    <citation type="submission" date="2025-09" db="UniProtKB">
        <authorList>
            <consortium name="Ensembl"/>
        </authorList>
    </citation>
    <scope>IDENTIFICATION</scope>
</reference>
<comment type="subcellular location">
    <subcellularLocation>
        <location evidence="12">Mitochondrion</location>
    </subcellularLocation>
    <subcellularLocation>
        <location evidence="12">Nucleus</location>
    </subcellularLocation>
</comment>
<dbReference type="Ensembl" id="ENSSDUT00000016925.1">
    <property type="protein sequence ID" value="ENSSDUP00000016619.1"/>
    <property type="gene ID" value="ENSSDUG00000012143.1"/>
</dbReference>
<evidence type="ECO:0000313" key="17">
    <source>
        <dbReference type="Ensembl" id="ENSSDUP00000016619.1"/>
    </source>
</evidence>
<evidence type="ECO:0000256" key="7">
    <source>
        <dbReference type="ARBA" id="ARBA00023204"/>
    </source>
</evidence>
<evidence type="ECO:0000256" key="14">
    <source>
        <dbReference type="RuleBase" id="RU003780"/>
    </source>
</evidence>
<dbReference type="GeneTree" id="ENSGT00390000003405"/>
<dbReference type="FunFam" id="3.40.470.10:FF:000004">
    <property type="entry name" value="Uracil-DNA glycosylase"/>
    <property type="match status" value="1"/>
</dbReference>
<dbReference type="PANTHER" id="PTHR11264">
    <property type="entry name" value="URACIL-DNA GLYCOSYLASE"/>
    <property type="match status" value="1"/>
</dbReference>
<dbReference type="Gene3D" id="3.40.470.10">
    <property type="entry name" value="Uracil-DNA glycosylase-like domain"/>
    <property type="match status" value="1"/>
</dbReference>
<proteinExistence type="inferred from homology"/>
<dbReference type="CDD" id="cd10027">
    <property type="entry name" value="UDG-F1-like"/>
    <property type="match status" value="1"/>
</dbReference>
<dbReference type="InterPro" id="IPR005122">
    <property type="entry name" value="Uracil-DNA_glycosylase-like"/>
</dbReference>
<dbReference type="PROSITE" id="PS00130">
    <property type="entry name" value="U_DNA_GLYCOSYLASE"/>
    <property type="match status" value="1"/>
</dbReference>
<comment type="function">
    <text evidence="12 14">Excises uracil residues from the DNA which can arise as a result of misincorporation of dUMP residues by DNA polymerase or due to deamination of cytosine.</text>
</comment>
<name>A0A3B4UD74_SERDU</name>
<dbReference type="HAMAP" id="MF_00148">
    <property type="entry name" value="UDG"/>
    <property type="match status" value="1"/>
</dbReference>
<dbReference type="GO" id="GO:0005739">
    <property type="term" value="C:mitochondrion"/>
    <property type="evidence" value="ECO:0007669"/>
    <property type="project" value="UniProtKB-SubCell"/>
</dbReference>
<keyword evidence="6 12" id="KW-0496">Mitochondrion</keyword>
<evidence type="ECO:0000256" key="10">
    <source>
        <dbReference type="ARBA" id="ARBA00052828"/>
    </source>
</evidence>
<dbReference type="PANTHER" id="PTHR11264:SF0">
    <property type="entry name" value="URACIL-DNA GLYCOSYLASE"/>
    <property type="match status" value="1"/>
</dbReference>
<evidence type="ECO:0000256" key="3">
    <source>
        <dbReference type="ARBA" id="ARBA00022763"/>
    </source>
</evidence>
<comment type="subunit">
    <text evidence="11">Interacts with RPA2 subunit of the RPA trimer; this interaction mediates UNG2 recruitment to RPA-coated single-stranded DNA at stalled replication forks. Interacts with PCNA; this interaction mediates UNG2 recruitment to S-phase replication foci. Interacts (via N-terminus) with FAM72A.</text>
</comment>
<dbReference type="NCBIfam" id="TIGR00628">
    <property type="entry name" value="ung"/>
    <property type="match status" value="1"/>
</dbReference>
<dbReference type="NCBIfam" id="NF003592">
    <property type="entry name" value="PRK05254.1-5"/>
    <property type="match status" value="1"/>
</dbReference>
<dbReference type="InterPro" id="IPR002043">
    <property type="entry name" value="UDG_fam1"/>
</dbReference>
<evidence type="ECO:0000256" key="15">
    <source>
        <dbReference type="SAM" id="MobiDB-lite"/>
    </source>
</evidence>
<dbReference type="InterPro" id="IPR018085">
    <property type="entry name" value="Ura-DNA_Glyclase_AS"/>
</dbReference>
<dbReference type="Proteomes" id="UP000261420">
    <property type="component" value="Unplaced"/>
</dbReference>
<evidence type="ECO:0000256" key="11">
    <source>
        <dbReference type="ARBA" id="ARBA00064140"/>
    </source>
</evidence>
<keyword evidence="7 12" id="KW-0234">DNA repair</keyword>
<accession>A0A3B4UD74</accession>
<evidence type="ECO:0000256" key="6">
    <source>
        <dbReference type="ARBA" id="ARBA00023128"/>
    </source>
</evidence>
<dbReference type="NCBIfam" id="NF003589">
    <property type="entry name" value="PRK05254.1-2"/>
    <property type="match status" value="1"/>
</dbReference>
<comment type="catalytic activity">
    <reaction evidence="12 14">
        <text>Hydrolyzes single-stranded DNA or mismatched double-stranded DNA and polynucleotides, releasing free uracil.</text>
        <dbReference type="EC" id="3.2.2.27"/>
    </reaction>
</comment>
<gene>
    <name evidence="12" type="primary">UNG</name>
    <name evidence="12" type="synonym">UNG1</name>
</gene>
<keyword evidence="4 12" id="KW-0378">Hydrolase</keyword>
<keyword evidence="18" id="KW-1185">Reference proteome</keyword>
<evidence type="ECO:0000313" key="18">
    <source>
        <dbReference type="Proteomes" id="UP000261420"/>
    </source>
</evidence>
<dbReference type="EC" id="3.2.2.27" evidence="12 14"/>
<evidence type="ECO:0000259" key="16">
    <source>
        <dbReference type="SMART" id="SM00986"/>
    </source>
</evidence>
<dbReference type="AlphaFoldDB" id="A0A3B4UD74"/>
<organism evidence="17 18">
    <name type="scientific">Seriola dumerili</name>
    <name type="common">Greater amberjack</name>
    <name type="synonym">Caranx dumerili</name>
    <dbReference type="NCBI Taxonomy" id="41447"/>
    <lineage>
        <taxon>Eukaryota</taxon>
        <taxon>Metazoa</taxon>
        <taxon>Chordata</taxon>
        <taxon>Craniata</taxon>
        <taxon>Vertebrata</taxon>
        <taxon>Euteleostomi</taxon>
        <taxon>Actinopterygii</taxon>
        <taxon>Neopterygii</taxon>
        <taxon>Teleostei</taxon>
        <taxon>Neoteleostei</taxon>
        <taxon>Acanthomorphata</taxon>
        <taxon>Carangaria</taxon>
        <taxon>Carangiformes</taxon>
        <taxon>Carangidae</taxon>
        <taxon>Seriola</taxon>
    </lineage>
</organism>
<comment type="catalytic activity">
    <reaction evidence="9">
        <text>a 2'-deoxyuridine in double-stranded DNA + H2O = a 2'-deoxyribose 5'-monophosphate in double-stranded DNA + uracil</text>
        <dbReference type="Rhea" id="RHEA:81455"/>
        <dbReference type="Rhea" id="RHEA-COMP:14231"/>
        <dbReference type="Rhea" id="RHEA-COMP:17071"/>
        <dbReference type="ChEBI" id="CHEBI:15377"/>
        <dbReference type="ChEBI" id="CHEBI:17568"/>
        <dbReference type="ChEBI" id="CHEBI:133902"/>
        <dbReference type="ChEBI" id="CHEBI:139095"/>
    </reaction>
    <physiologicalReaction direction="left-to-right" evidence="9">
        <dbReference type="Rhea" id="RHEA:81456"/>
    </physiologicalReaction>
</comment>
<feature type="active site" description="Proton acceptor" evidence="12 13">
    <location>
        <position position="221"/>
    </location>
</feature>
<dbReference type="SMART" id="SM00986">
    <property type="entry name" value="UDG"/>
    <property type="match status" value="1"/>
</dbReference>
<evidence type="ECO:0000256" key="12">
    <source>
        <dbReference type="HAMAP-Rule" id="MF_03166"/>
    </source>
</evidence>
<keyword evidence="2" id="KW-0597">Phosphoprotein</keyword>
<evidence type="ECO:0000256" key="2">
    <source>
        <dbReference type="ARBA" id="ARBA00022553"/>
    </source>
</evidence>
<dbReference type="SMART" id="SM00987">
    <property type="entry name" value="UreE_C"/>
    <property type="match status" value="1"/>
</dbReference>
<evidence type="ECO:0000256" key="4">
    <source>
        <dbReference type="ARBA" id="ARBA00022801"/>
    </source>
</evidence>
<dbReference type="GO" id="GO:0004844">
    <property type="term" value="F:uracil DNA N-glycosylase activity"/>
    <property type="evidence" value="ECO:0007669"/>
    <property type="project" value="UniProtKB-UniRule"/>
</dbReference>